<evidence type="ECO:0000313" key="3">
    <source>
        <dbReference type="Proteomes" id="UP000038009"/>
    </source>
</evidence>
<dbReference type="PANTHER" id="PTHR12039:SF0">
    <property type="entry name" value="NICOTINAMIDE-NUCLEOTIDE ADENYLYLTRANSFERASE"/>
    <property type="match status" value="1"/>
</dbReference>
<keyword evidence="3" id="KW-1185">Reference proteome</keyword>
<name>A0A0N1PDK8_LEPSE</name>
<feature type="domain" description="Cytidyltransferase-like" evidence="1">
    <location>
        <begin position="39"/>
        <end position="252"/>
    </location>
</feature>
<gene>
    <name evidence="2" type="ORF">ABL78_1819</name>
</gene>
<organism evidence="2 3">
    <name type="scientific">Leptomonas seymouri</name>
    <dbReference type="NCBI Taxonomy" id="5684"/>
    <lineage>
        <taxon>Eukaryota</taxon>
        <taxon>Discoba</taxon>
        <taxon>Euglenozoa</taxon>
        <taxon>Kinetoplastea</taxon>
        <taxon>Metakinetoplastina</taxon>
        <taxon>Trypanosomatida</taxon>
        <taxon>Trypanosomatidae</taxon>
        <taxon>Leishmaniinae</taxon>
        <taxon>Leptomonas</taxon>
    </lineage>
</organism>
<dbReference type="Gene3D" id="3.40.50.620">
    <property type="entry name" value="HUPs"/>
    <property type="match status" value="1"/>
</dbReference>
<dbReference type="InterPro" id="IPR051182">
    <property type="entry name" value="Euk_NMN_adenylyltrnsfrase"/>
</dbReference>
<dbReference type="AlphaFoldDB" id="A0A0N1PDK8"/>
<dbReference type="Pfam" id="PF01467">
    <property type="entry name" value="CTP_transf_like"/>
    <property type="match status" value="1"/>
</dbReference>
<sequence>MASSAAISSPYTLRADKLKPLATCVTALPTSPQPVVLAICGSFNPIHSAHFKLYSAAKTALEADNTHTVLGGFVSPVSDAYGKPGLKSAAQRVRIVEDAVRGHMELNLDTWECQQPTYTRTFYVLQQLEQHVDAWYTQHEPNEMNELKTYGRRVRVIFVCGADLFSSFWRPGCWALHLLKQLLDAFHVVVVHRDGQGEVQCARDFERMCRHSPVLTEVAQDGATTELDIRAYTFTFACFEQPDATSSTAVREIAAAMGTLKASGAAAFEDLRRVLSSMVPASAVSSILECYGGG</sequence>
<proteinExistence type="predicted"/>
<reference evidence="2 3" key="1">
    <citation type="journal article" date="2015" name="PLoS Pathog.">
        <title>Leptomonas seymouri: Adaptations to the Dixenous Life Cycle Analyzed by Genome Sequencing, Transcriptome Profiling and Co-infection with Leishmania donovani.</title>
        <authorList>
            <person name="Kraeva N."/>
            <person name="Butenko A."/>
            <person name="Hlavacova J."/>
            <person name="Kostygov A."/>
            <person name="Myskova J."/>
            <person name="Grybchuk D."/>
            <person name="Lestinova T."/>
            <person name="Votypka J."/>
            <person name="Volf P."/>
            <person name="Opperdoes F."/>
            <person name="Flegontov P."/>
            <person name="Lukes J."/>
            <person name="Yurchenko V."/>
        </authorList>
    </citation>
    <scope>NUCLEOTIDE SEQUENCE [LARGE SCALE GENOMIC DNA]</scope>
    <source>
        <strain evidence="2 3">ATCC 30220</strain>
    </source>
</reference>
<evidence type="ECO:0000313" key="2">
    <source>
        <dbReference type="EMBL" id="KPI89083.1"/>
    </source>
</evidence>
<dbReference type="Proteomes" id="UP000038009">
    <property type="component" value="Unassembled WGS sequence"/>
</dbReference>
<dbReference type="GO" id="GO:0009435">
    <property type="term" value="P:NAD+ biosynthetic process"/>
    <property type="evidence" value="ECO:0007669"/>
    <property type="project" value="TreeGrafter"/>
</dbReference>
<evidence type="ECO:0000259" key="1">
    <source>
        <dbReference type="Pfam" id="PF01467"/>
    </source>
</evidence>
<dbReference type="PANTHER" id="PTHR12039">
    <property type="entry name" value="NICOTINAMIDE MONONUCLEOTIDE ADENYLYLTRANSFERASE"/>
    <property type="match status" value="1"/>
</dbReference>
<dbReference type="OrthoDB" id="422187at2759"/>
<accession>A0A0N1PDK8</accession>
<dbReference type="OMA" id="DTWECQQ"/>
<comment type="caution">
    <text evidence="2">The sequence shown here is derived from an EMBL/GenBank/DDBJ whole genome shotgun (WGS) entry which is preliminary data.</text>
</comment>
<dbReference type="SUPFAM" id="SSF52374">
    <property type="entry name" value="Nucleotidylyl transferase"/>
    <property type="match status" value="1"/>
</dbReference>
<dbReference type="EMBL" id="LJSK01000032">
    <property type="protein sequence ID" value="KPI89083.1"/>
    <property type="molecule type" value="Genomic_DNA"/>
</dbReference>
<dbReference type="InterPro" id="IPR014729">
    <property type="entry name" value="Rossmann-like_a/b/a_fold"/>
</dbReference>
<dbReference type="GO" id="GO:0000309">
    <property type="term" value="F:nicotinamide-nucleotide adenylyltransferase activity"/>
    <property type="evidence" value="ECO:0007669"/>
    <property type="project" value="TreeGrafter"/>
</dbReference>
<dbReference type="GO" id="GO:0004515">
    <property type="term" value="F:nicotinate-nucleotide adenylyltransferase activity"/>
    <property type="evidence" value="ECO:0007669"/>
    <property type="project" value="TreeGrafter"/>
</dbReference>
<dbReference type="VEuPathDB" id="TriTrypDB:Lsey_0032_0270"/>
<protein>
    <recommendedName>
        <fullName evidence="1">Cytidyltransferase-like domain-containing protein</fullName>
    </recommendedName>
</protein>
<dbReference type="InterPro" id="IPR004821">
    <property type="entry name" value="Cyt_trans-like"/>
</dbReference>